<feature type="compositionally biased region" description="Low complexity" evidence="1">
    <location>
        <begin position="595"/>
        <end position="628"/>
    </location>
</feature>
<feature type="compositionally biased region" description="Low complexity" evidence="1">
    <location>
        <begin position="710"/>
        <end position="727"/>
    </location>
</feature>
<keyword evidence="3" id="KW-1185">Reference proteome</keyword>
<dbReference type="AlphaFoldDB" id="A0A182Y186"/>
<organism evidence="2 3">
    <name type="scientific">Anopheles stephensi</name>
    <name type="common">Indo-Pakistan malaria mosquito</name>
    <dbReference type="NCBI Taxonomy" id="30069"/>
    <lineage>
        <taxon>Eukaryota</taxon>
        <taxon>Metazoa</taxon>
        <taxon>Ecdysozoa</taxon>
        <taxon>Arthropoda</taxon>
        <taxon>Hexapoda</taxon>
        <taxon>Insecta</taxon>
        <taxon>Pterygota</taxon>
        <taxon>Neoptera</taxon>
        <taxon>Endopterygota</taxon>
        <taxon>Diptera</taxon>
        <taxon>Nematocera</taxon>
        <taxon>Culicoidea</taxon>
        <taxon>Culicidae</taxon>
        <taxon>Anophelinae</taxon>
        <taxon>Anopheles</taxon>
    </lineage>
</organism>
<accession>A0A182Y186</accession>
<dbReference type="VEuPathDB" id="VectorBase:ASTEI20_043609"/>
<feature type="region of interest" description="Disordered" evidence="1">
    <location>
        <begin position="340"/>
        <end position="399"/>
    </location>
</feature>
<feature type="compositionally biased region" description="Polar residues" evidence="1">
    <location>
        <begin position="499"/>
        <end position="521"/>
    </location>
</feature>
<feature type="region of interest" description="Disordered" evidence="1">
    <location>
        <begin position="498"/>
        <end position="542"/>
    </location>
</feature>
<evidence type="ECO:0000313" key="3">
    <source>
        <dbReference type="Proteomes" id="UP000076408"/>
    </source>
</evidence>
<evidence type="ECO:0000256" key="1">
    <source>
        <dbReference type="SAM" id="MobiDB-lite"/>
    </source>
</evidence>
<feature type="region of interest" description="Disordered" evidence="1">
    <location>
        <begin position="698"/>
        <end position="740"/>
    </location>
</feature>
<feature type="compositionally biased region" description="Low complexity" evidence="1">
    <location>
        <begin position="522"/>
        <end position="533"/>
    </location>
</feature>
<feature type="compositionally biased region" description="Acidic residues" evidence="1">
    <location>
        <begin position="340"/>
        <end position="349"/>
    </location>
</feature>
<feature type="compositionally biased region" description="Low complexity" evidence="1">
    <location>
        <begin position="648"/>
        <end position="670"/>
    </location>
</feature>
<protein>
    <submittedName>
        <fullName evidence="2">Uncharacterized protein</fullName>
    </submittedName>
</protein>
<feature type="region of interest" description="Disordered" evidence="1">
    <location>
        <begin position="586"/>
        <end position="684"/>
    </location>
</feature>
<feature type="compositionally biased region" description="Polar residues" evidence="1">
    <location>
        <begin position="629"/>
        <end position="641"/>
    </location>
</feature>
<dbReference type="OMA" id="DHATDCY"/>
<dbReference type="VEuPathDB" id="VectorBase:ASTE009538"/>
<dbReference type="STRING" id="30069.A0A182Y186"/>
<reference evidence="2" key="2">
    <citation type="submission" date="2020-05" db="UniProtKB">
        <authorList>
            <consortium name="EnsemblMetazoa"/>
        </authorList>
    </citation>
    <scope>IDENTIFICATION</scope>
    <source>
        <strain evidence="2">Indian</strain>
    </source>
</reference>
<dbReference type="VEuPathDB" id="VectorBase:ASTEI02222"/>
<reference evidence="3" key="1">
    <citation type="journal article" date="2014" name="Genome Biol.">
        <title>Genome analysis of a major urban malaria vector mosquito, Anopheles stephensi.</title>
        <authorList>
            <person name="Jiang X."/>
            <person name="Peery A."/>
            <person name="Hall A.B."/>
            <person name="Sharma A."/>
            <person name="Chen X.G."/>
            <person name="Waterhouse R.M."/>
            <person name="Komissarov A."/>
            <person name="Riehle M.M."/>
            <person name="Shouche Y."/>
            <person name="Sharakhova M.V."/>
            <person name="Lawson D."/>
            <person name="Pakpour N."/>
            <person name="Arensburger P."/>
            <person name="Davidson V.L."/>
            <person name="Eiglmeier K."/>
            <person name="Emrich S."/>
            <person name="George P."/>
            <person name="Kennedy R.C."/>
            <person name="Mane S.P."/>
            <person name="Maslen G."/>
            <person name="Oringanje C."/>
            <person name="Qi Y."/>
            <person name="Settlage R."/>
            <person name="Tojo M."/>
            <person name="Tubio J.M."/>
            <person name="Unger M.F."/>
            <person name="Wang B."/>
            <person name="Vernick K.D."/>
            <person name="Ribeiro J.M."/>
            <person name="James A.A."/>
            <person name="Michel K."/>
            <person name="Riehle M.A."/>
            <person name="Luckhart S."/>
            <person name="Sharakhov I.V."/>
            <person name="Tu Z."/>
        </authorList>
    </citation>
    <scope>NUCLEOTIDE SEQUENCE [LARGE SCALE GENOMIC DNA]</scope>
    <source>
        <strain evidence="3">Indian</strain>
    </source>
</reference>
<dbReference type="Proteomes" id="UP000076408">
    <property type="component" value="Unassembled WGS sequence"/>
</dbReference>
<name>A0A182Y186_ANOST</name>
<evidence type="ECO:0000313" key="2">
    <source>
        <dbReference type="EnsemblMetazoa" id="ASTEI02222-PA"/>
    </source>
</evidence>
<dbReference type="EnsemblMetazoa" id="ASTEI02222-RA">
    <property type="protein sequence ID" value="ASTEI02222-PA"/>
    <property type="gene ID" value="ASTEI02222"/>
</dbReference>
<proteinExistence type="predicted"/>
<sequence>MHSSTMMPKASCKNPKNLFCFVCGLYILSHHKRSIMTRPLLEAYESYFKVRTSRENYLQGPPSVCNVCNNALLRWKNGMCPKPELPFAIPMLWSQPTDHATDCYFCLTRTAPAGGKRNALNPAAPVEYPILRSAIRPKLFATRTTLVPQSVAPVQRRISAPPSGNNEQHSSVSAASIRTYPGQAVKPNEPPSPVVNGVLQPVGVRILPTQKITIPGAVAAAKCPPTTVGTLKRKIEPDPGTYPMTYGMTKVRLRNSEPTIVLEKCKKLLPSNSSAIIRRPMTPNSVNAPRILNVFSLNKDAANCASELPAVRLPDTKPPPTPPLVTPPMPPEAFVKIEIEDDEDEDVAEGTDTPPDESTMQLDPATGVLRKVRPKIEPKEPEPTAAPKPSGVKLEAQDSTPQLVVRGKLGFINVKDMATPTGTGNNTIKIKVSSFPDAAASFAPKAVPAATAVLKEEVAASPKKKVPPTAPSRYCFINMKDMPSVSANSVERTVKITPSLVTGQQQSTDSAVATAGASTEESSSSSSSSSKSSPTDQDDGPHRITQSELILLLRELELPKEKSAVLIDRLKRWNLLAIEMVGTNRNRSIEPPQQTPVSTAAAAPATSTPPSSTPSSSSPAASSLPVTTVTTSMKEIQMRNTRSVHRQSTGPPIITTSSSTSSGRTNTTTSKPAATGQNGGAPAKPTAAIGKVVAAAAVKSEKSVPPRRQAAGGAAATTTTTTTTAGTEAKVPQRGTITTRSATGAIVKQNVASPRVK</sequence>